<dbReference type="SUPFAM" id="SSF49695">
    <property type="entry name" value="gamma-Crystallin-like"/>
    <property type="match status" value="1"/>
</dbReference>
<sequence length="124" mass="14046">MKSNQHEQLLTELITEFETFAFTELDNETSATIQGGWNMQVFDNDDFTGLLGSFNYGGKRQLIHNDQISSIIIRSGQWRFYKDRDFKGAAYTLGSLANGQPAYYKLGPGTQYLNNQISSFQQVG</sequence>
<accession>A0ABV4XAY1</accession>
<organism evidence="4 5">
    <name type="scientific">Floridaenema aerugineum BLCC-F46</name>
    <dbReference type="NCBI Taxonomy" id="3153654"/>
    <lineage>
        <taxon>Bacteria</taxon>
        <taxon>Bacillati</taxon>
        <taxon>Cyanobacteriota</taxon>
        <taxon>Cyanophyceae</taxon>
        <taxon>Oscillatoriophycideae</taxon>
        <taxon>Aerosakkonematales</taxon>
        <taxon>Aerosakkonemataceae</taxon>
        <taxon>Floridanema</taxon>
        <taxon>Floridanema aerugineum</taxon>
    </lineage>
</organism>
<protein>
    <submittedName>
        <fullName evidence="4">Beta/gamma crystallin-related protein</fullName>
    </submittedName>
</protein>
<dbReference type="InterPro" id="IPR001064">
    <property type="entry name" value="Beta/gamma_crystallin"/>
</dbReference>
<dbReference type="SMART" id="SM00247">
    <property type="entry name" value="XTALbg"/>
    <property type="match status" value="1"/>
</dbReference>
<dbReference type="Pfam" id="PF00030">
    <property type="entry name" value="Crystall"/>
    <property type="match status" value="1"/>
</dbReference>
<feature type="domain" description="Beta/gamma crystallin 'Greek key'" evidence="3">
    <location>
        <begin position="38"/>
        <end position="123"/>
    </location>
</feature>
<dbReference type="RefSeq" id="WP_413272474.1">
    <property type="nucleotide sequence ID" value="NZ_JBHFNQ010000166.1"/>
</dbReference>
<gene>
    <name evidence="4" type="ORF">ACE1CC_21465</name>
</gene>
<comment type="caution">
    <text evidence="4">The sequence shown here is derived from an EMBL/GenBank/DDBJ whole genome shotgun (WGS) entry which is preliminary data.</text>
</comment>
<evidence type="ECO:0000313" key="5">
    <source>
        <dbReference type="Proteomes" id="UP001576774"/>
    </source>
</evidence>
<keyword evidence="2" id="KW-0677">Repeat</keyword>
<proteinExistence type="inferred from homology"/>
<keyword evidence="5" id="KW-1185">Reference proteome</keyword>
<evidence type="ECO:0000256" key="1">
    <source>
        <dbReference type="ARBA" id="ARBA00009646"/>
    </source>
</evidence>
<dbReference type="Gene3D" id="2.60.20.10">
    <property type="entry name" value="Crystallins"/>
    <property type="match status" value="1"/>
</dbReference>
<comment type="similarity">
    <text evidence="1">Belongs to the beta/gamma-crystallin family.</text>
</comment>
<dbReference type="Proteomes" id="UP001576774">
    <property type="component" value="Unassembled WGS sequence"/>
</dbReference>
<reference evidence="4 5" key="1">
    <citation type="submission" date="2024-09" db="EMBL/GenBank/DDBJ databases">
        <title>Floridaenema gen nov. (Aerosakkonemataceae, Aerosakkonematales ord. nov., Cyanobacteria) from benthic tropical and subtropical fresh waters, with the description of four new species.</title>
        <authorList>
            <person name="Moretto J.A."/>
            <person name="Berthold D.E."/>
            <person name="Lefler F.W."/>
            <person name="Huang I.-S."/>
            <person name="Laughinghouse H. IV."/>
        </authorList>
    </citation>
    <scope>NUCLEOTIDE SEQUENCE [LARGE SCALE GENOMIC DNA]</scope>
    <source>
        <strain evidence="4 5">BLCC-F46</strain>
    </source>
</reference>
<dbReference type="InterPro" id="IPR011024">
    <property type="entry name" value="G_crystallin-like"/>
</dbReference>
<dbReference type="EMBL" id="JBHFNQ010000166">
    <property type="protein sequence ID" value="MFB2879431.1"/>
    <property type="molecule type" value="Genomic_DNA"/>
</dbReference>
<evidence type="ECO:0000259" key="3">
    <source>
        <dbReference type="SMART" id="SM00247"/>
    </source>
</evidence>
<evidence type="ECO:0000256" key="2">
    <source>
        <dbReference type="ARBA" id="ARBA00022737"/>
    </source>
</evidence>
<name>A0ABV4XAY1_9CYAN</name>
<evidence type="ECO:0000313" key="4">
    <source>
        <dbReference type="EMBL" id="MFB2879431.1"/>
    </source>
</evidence>